<dbReference type="Proteomes" id="UP000474777">
    <property type="component" value="Unassembled WGS sequence"/>
</dbReference>
<evidence type="ECO:0000313" key="3">
    <source>
        <dbReference type="Proteomes" id="UP000474777"/>
    </source>
</evidence>
<proteinExistence type="predicted"/>
<name>A0A6B3LJD3_9BACT</name>
<dbReference type="RefSeq" id="WP_163910704.1">
    <property type="nucleotide sequence ID" value="NZ_JAAGWD010000001.1"/>
</dbReference>
<keyword evidence="1" id="KW-1133">Transmembrane helix</keyword>
<feature type="transmembrane region" description="Helical" evidence="1">
    <location>
        <begin position="6"/>
        <end position="23"/>
    </location>
</feature>
<evidence type="ECO:0000313" key="2">
    <source>
        <dbReference type="EMBL" id="NEM96083.1"/>
    </source>
</evidence>
<sequence>MNVVNLILAIFFSMLSIGFFFWMKEILKKSGYKVSGFVSPADYVRMFDLVSGTEDRSKKRKYVTLLLASIASPVLMFVFFITGAESVDEWQCRRYNDYLAHSVQGVVVEKYIDQPNHALKTLTINVNGSTFKETELTLAIPELFDFVEKGDTIFKEAESPYVLVKGTNGETQFSDLDNPCNISKDKL</sequence>
<evidence type="ECO:0000256" key="1">
    <source>
        <dbReference type="SAM" id="Phobius"/>
    </source>
</evidence>
<accession>A0A6B3LJD3</accession>
<organism evidence="2 3">
    <name type="scientific">Pontibacter burrus</name>
    <dbReference type="NCBI Taxonomy" id="2704466"/>
    <lineage>
        <taxon>Bacteria</taxon>
        <taxon>Pseudomonadati</taxon>
        <taxon>Bacteroidota</taxon>
        <taxon>Cytophagia</taxon>
        <taxon>Cytophagales</taxon>
        <taxon>Hymenobacteraceae</taxon>
        <taxon>Pontibacter</taxon>
    </lineage>
</organism>
<keyword evidence="1" id="KW-0472">Membrane</keyword>
<dbReference type="EMBL" id="JAAGWD010000001">
    <property type="protein sequence ID" value="NEM96083.1"/>
    <property type="molecule type" value="Genomic_DNA"/>
</dbReference>
<keyword evidence="3" id="KW-1185">Reference proteome</keyword>
<keyword evidence="1" id="KW-0812">Transmembrane</keyword>
<dbReference type="AlphaFoldDB" id="A0A6B3LJD3"/>
<reference evidence="2 3" key="1">
    <citation type="submission" date="2020-02" db="EMBL/GenBank/DDBJ databases">
        <authorList>
            <person name="Kim M.K."/>
        </authorList>
    </citation>
    <scope>NUCLEOTIDE SEQUENCE [LARGE SCALE GENOMIC DNA]</scope>
    <source>
        <strain evidence="2 3">BT327</strain>
    </source>
</reference>
<protein>
    <submittedName>
        <fullName evidence="2">Uncharacterized protein</fullName>
    </submittedName>
</protein>
<feature type="transmembrane region" description="Helical" evidence="1">
    <location>
        <begin position="62"/>
        <end position="84"/>
    </location>
</feature>
<comment type="caution">
    <text evidence="2">The sequence shown here is derived from an EMBL/GenBank/DDBJ whole genome shotgun (WGS) entry which is preliminary data.</text>
</comment>
<gene>
    <name evidence="2" type="ORF">GXP69_00115</name>
</gene>